<protein>
    <submittedName>
        <fullName evidence="1">Uncharacterized protein</fullName>
    </submittedName>
</protein>
<dbReference type="AlphaFoldDB" id="A0A2R4WDE5"/>
<organism evidence="1 2">
    <name type="scientific">Methylobacterium currus</name>
    <dbReference type="NCBI Taxonomy" id="2051553"/>
    <lineage>
        <taxon>Bacteria</taxon>
        <taxon>Pseudomonadati</taxon>
        <taxon>Pseudomonadota</taxon>
        <taxon>Alphaproteobacteria</taxon>
        <taxon>Hyphomicrobiales</taxon>
        <taxon>Methylobacteriaceae</taxon>
        <taxon>Methylobacterium</taxon>
    </lineage>
</organism>
<reference evidence="1 2" key="1">
    <citation type="submission" date="2018-04" db="EMBL/GenBank/DDBJ databases">
        <title>Methylobacterium sp. PR1016A genome.</title>
        <authorList>
            <person name="Park W."/>
        </authorList>
    </citation>
    <scope>NUCLEOTIDE SEQUENCE [LARGE SCALE GENOMIC DNA]</scope>
    <source>
        <strain evidence="1 2">PR1016A</strain>
    </source>
</reference>
<name>A0A2R4WDE5_9HYPH</name>
<proteinExistence type="predicted"/>
<gene>
    <name evidence="1" type="ORF">DA075_00050</name>
</gene>
<dbReference type="Proteomes" id="UP000244755">
    <property type="component" value="Chromosome 1"/>
</dbReference>
<sequence length="108" mass="11462">MAAVTPAAALARARALLLAEGFVEVGRGTRGESFYFGLPAAAGQLRVANHARTPRQRLKHPEVVASLVVAGPLSEAALRERLGATLRDFRMRQGMADGVDRANPATSR</sequence>
<dbReference type="EMBL" id="CP028843">
    <property type="protein sequence ID" value="AWB19531.1"/>
    <property type="molecule type" value="Genomic_DNA"/>
</dbReference>
<evidence type="ECO:0000313" key="1">
    <source>
        <dbReference type="EMBL" id="AWB19531.1"/>
    </source>
</evidence>
<evidence type="ECO:0000313" key="2">
    <source>
        <dbReference type="Proteomes" id="UP000244755"/>
    </source>
</evidence>
<dbReference type="KEGG" id="mee:DA075_00050"/>
<keyword evidence="2" id="KW-1185">Reference proteome</keyword>
<accession>A0A2R4WDE5</accession>
<dbReference type="OrthoDB" id="7999834at2"/>